<dbReference type="InParanoid" id="C5E427"/>
<sequence length="506" mass="53672">MKFSSNILKYGIVAAGAAKVALAGGVDGVGKIPFSKRYGKSFDESRQISFSEKGTGGDDQEIDISNQNVYYSASIYLGTPGQELTLLLDTGSSDLWIPQKGGYHCQSDSDDATKGKSSGIASQLFSIASAEGGPSPSLTTTLIGSSGGSHPDPLEPTNRNVQPPAAITASALEESCQSSSGNFDPNSSSSFNKNDTVDGFFIEYGDNSYASGYWATDDLTVGDISVKDMTIAVADDTNSSVAVFGISYRGLESSVFGDNLQDPHEYENFPYLLKDQGIVKRNAYSLYLNSAGASDGNILFGGVDHNKYSGDLYTLPVLKGQEDSDPWERFVVTVQGIGIKGSETQNTLTTTPFIGLLDSGTTAVYLPEPVADMVANAYGGSFDDDPEVQSYVISCPSDDEKIVFNFGGFNIETSLSNYITDNGNGQCILNISPTSDYMGILGDSFLRDSYVVYDMDNNEISLAQANFDSTEDVEAITGPVPGATKAPGYSSTYSGPQTFQTGGNIF</sequence>
<dbReference type="PROSITE" id="PS00141">
    <property type="entry name" value="ASP_PROTEASE"/>
    <property type="match status" value="2"/>
</dbReference>
<dbReference type="PANTHER" id="PTHR47966:SF65">
    <property type="entry name" value="ASPARTIC-TYPE ENDOPEPTIDASE"/>
    <property type="match status" value="1"/>
</dbReference>
<feature type="region of interest" description="Disordered" evidence="8">
    <location>
        <begin position="130"/>
        <end position="161"/>
    </location>
</feature>
<feature type="region of interest" description="Disordered" evidence="8">
    <location>
        <begin position="171"/>
        <end position="190"/>
    </location>
</feature>
<dbReference type="GO" id="GO:0006508">
    <property type="term" value="P:proteolysis"/>
    <property type="evidence" value="ECO:0007669"/>
    <property type="project" value="UniProtKB-KW"/>
</dbReference>
<evidence type="ECO:0000259" key="9">
    <source>
        <dbReference type="PROSITE" id="PS51767"/>
    </source>
</evidence>
<dbReference type="EMBL" id="CU928181">
    <property type="protein sequence ID" value="CAR30788.1"/>
    <property type="molecule type" value="Genomic_DNA"/>
</dbReference>
<keyword evidence="5 7" id="KW-0378">Hydrolase</keyword>
<feature type="active site" evidence="6">
    <location>
        <position position="358"/>
    </location>
</feature>
<dbReference type="InterPro" id="IPR033121">
    <property type="entry name" value="PEPTIDASE_A1"/>
</dbReference>
<dbReference type="InterPro" id="IPR001969">
    <property type="entry name" value="Aspartic_peptidase_AS"/>
</dbReference>
<comment type="similarity">
    <text evidence="1 7">Belongs to the peptidase A1 family.</text>
</comment>
<gene>
    <name evidence="10" type="ordered locus">ZYRO0E02266g</name>
</gene>
<dbReference type="MEROPS" id="A01.030"/>
<dbReference type="GeneID" id="8204578"/>
<dbReference type="PRINTS" id="PR00792">
    <property type="entry name" value="PEPSIN"/>
</dbReference>
<dbReference type="Proteomes" id="UP000008536">
    <property type="component" value="Chromosome E"/>
</dbReference>
<dbReference type="AlphaFoldDB" id="C5E427"/>
<evidence type="ECO:0000256" key="2">
    <source>
        <dbReference type="ARBA" id="ARBA00022670"/>
    </source>
</evidence>
<feature type="compositionally biased region" description="Low complexity" evidence="8">
    <location>
        <begin position="178"/>
        <end position="190"/>
    </location>
</feature>
<proteinExistence type="inferred from homology"/>
<protein>
    <submittedName>
        <fullName evidence="10">ZYRO0E02266p</fullName>
    </submittedName>
</protein>
<evidence type="ECO:0000256" key="7">
    <source>
        <dbReference type="RuleBase" id="RU000454"/>
    </source>
</evidence>
<dbReference type="InterPro" id="IPR033876">
    <property type="entry name" value="SAP-like"/>
</dbReference>
<dbReference type="Gene3D" id="2.40.70.10">
    <property type="entry name" value="Acid Proteases"/>
    <property type="match status" value="2"/>
</dbReference>
<name>C5E427_ZYGRC</name>
<evidence type="ECO:0000313" key="11">
    <source>
        <dbReference type="Proteomes" id="UP000008536"/>
    </source>
</evidence>
<dbReference type="InterPro" id="IPR021109">
    <property type="entry name" value="Peptidase_aspartic_dom_sf"/>
</dbReference>
<feature type="active site" evidence="6">
    <location>
        <position position="89"/>
    </location>
</feature>
<dbReference type="GO" id="GO:0071944">
    <property type="term" value="C:cell periphery"/>
    <property type="evidence" value="ECO:0007669"/>
    <property type="project" value="UniProtKB-ARBA"/>
</dbReference>
<dbReference type="GO" id="GO:0004190">
    <property type="term" value="F:aspartic-type endopeptidase activity"/>
    <property type="evidence" value="ECO:0007669"/>
    <property type="project" value="UniProtKB-KW"/>
</dbReference>
<reference evidence="10 11" key="1">
    <citation type="journal article" date="2009" name="Genome Res.">
        <title>Comparative genomics of protoploid Saccharomycetaceae.</title>
        <authorList>
            <consortium name="The Genolevures Consortium"/>
            <person name="Souciet J.-L."/>
            <person name="Dujon B."/>
            <person name="Gaillardin C."/>
            <person name="Johnston M."/>
            <person name="Baret P.V."/>
            <person name="Cliften P."/>
            <person name="Sherman D.J."/>
            <person name="Weissenbach J."/>
            <person name="Westhof E."/>
            <person name="Wincker P."/>
            <person name="Jubin C."/>
            <person name="Poulain J."/>
            <person name="Barbe V."/>
            <person name="Segurens B."/>
            <person name="Artiguenave F."/>
            <person name="Anthouard V."/>
            <person name="Vacherie B."/>
            <person name="Val M.-E."/>
            <person name="Fulton R.S."/>
            <person name="Minx P."/>
            <person name="Wilson R."/>
            <person name="Durrens P."/>
            <person name="Jean G."/>
            <person name="Marck C."/>
            <person name="Martin T."/>
            <person name="Nikolski M."/>
            <person name="Rolland T."/>
            <person name="Seret M.-L."/>
            <person name="Casaregola S."/>
            <person name="Despons L."/>
            <person name="Fairhead C."/>
            <person name="Fischer G."/>
            <person name="Lafontaine I."/>
            <person name="Leh V."/>
            <person name="Lemaire M."/>
            <person name="de Montigny J."/>
            <person name="Neuveglise C."/>
            <person name="Thierry A."/>
            <person name="Blanc-Lenfle I."/>
            <person name="Bleykasten C."/>
            <person name="Diffels J."/>
            <person name="Fritsch E."/>
            <person name="Frangeul L."/>
            <person name="Goeffon A."/>
            <person name="Jauniaux N."/>
            <person name="Kachouri-Lafond R."/>
            <person name="Payen C."/>
            <person name="Potier S."/>
            <person name="Pribylova L."/>
            <person name="Ozanne C."/>
            <person name="Richard G.-F."/>
            <person name="Sacerdot C."/>
            <person name="Straub M.-L."/>
            <person name="Talla E."/>
        </authorList>
    </citation>
    <scope>NUCLEOTIDE SEQUENCE [LARGE SCALE GENOMIC DNA]</scope>
    <source>
        <strain evidence="10 11">ATCC 2623 / CBS 732 / BCRC 21506 / NBRC 1130 / NCYC 568 / NRRL Y-229</strain>
    </source>
</reference>
<evidence type="ECO:0000313" key="10">
    <source>
        <dbReference type="EMBL" id="CAR30788.1"/>
    </source>
</evidence>
<dbReference type="Pfam" id="PF00026">
    <property type="entry name" value="Asp"/>
    <property type="match status" value="1"/>
</dbReference>
<keyword evidence="11" id="KW-1185">Reference proteome</keyword>
<dbReference type="PANTHER" id="PTHR47966">
    <property type="entry name" value="BETA-SITE APP-CLEAVING ENZYME, ISOFORM A-RELATED"/>
    <property type="match status" value="1"/>
</dbReference>
<dbReference type="SUPFAM" id="SSF50630">
    <property type="entry name" value="Acid proteases"/>
    <property type="match status" value="1"/>
</dbReference>
<dbReference type="PROSITE" id="PS51767">
    <property type="entry name" value="PEPTIDASE_A1"/>
    <property type="match status" value="1"/>
</dbReference>
<evidence type="ECO:0000256" key="1">
    <source>
        <dbReference type="ARBA" id="ARBA00007447"/>
    </source>
</evidence>
<dbReference type="CDD" id="cd05474">
    <property type="entry name" value="SAP_like"/>
    <property type="match status" value="1"/>
</dbReference>
<evidence type="ECO:0000256" key="6">
    <source>
        <dbReference type="PIRSR" id="PIRSR601461-1"/>
    </source>
</evidence>
<evidence type="ECO:0000256" key="8">
    <source>
        <dbReference type="SAM" id="MobiDB-lite"/>
    </source>
</evidence>
<evidence type="ECO:0000256" key="4">
    <source>
        <dbReference type="ARBA" id="ARBA00022750"/>
    </source>
</evidence>
<keyword evidence="4 7" id="KW-0064">Aspartyl protease</keyword>
<organism evidence="10 11">
    <name type="scientific">Zygosaccharomyces rouxii (strain ATCC 2623 / CBS 732 / NBRC 1130 / NCYC 568 / NRRL Y-229)</name>
    <dbReference type="NCBI Taxonomy" id="559307"/>
    <lineage>
        <taxon>Eukaryota</taxon>
        <taxon>Fungi</taxon>
        <taxon>Dikarya</taxon>
        <taxon>Ascomycota</taxon>
        <taxon>Saccharomycotina</taxon>
        <taxon>Saccharomycetes</taxon>
        <taxon>Saccharomycetales</taxon>
        <taxon>Saccharomycetaceae</taxon>
        <taxon>Zygosaccharomyces</taxon>
    </lineage>
</organism>
<accession>C5E427</accession>
<dbReference type="RefSeq" id="XP_002499043.1">
    <property type="nucleotide sequence ID" value="XM_002498998.1"/>
</dbReference>
<dbReference type="InterPro" id="IPR001461">
    <property type="entry name" value="Aspartic_peptidase_A1"/>
</dbReference>
<dbReference type="HOGENOM" id="CLU_013253_9_1_1"/>
<dbReference type="KEGG" id="zro:ZYRO0E02266g"/>
<evidence type="ECO:0000256" key="3">
    <source>
        <dbReference type="ARBA" id="ARBA00022729"/>
    </source>
</evidence>
<keyword evidence="3" id="KW-0732">Signal</keyword>
<feature type="domain" description="Peptidase A1" evidence="9">
    <location>
        <begin position="71"/>
        <end position="463"/>
    </location>
</feature>
<keyword evidence="2 7" id="KW-0645">Protease</keyword>
<evidence type="ECO:0000256" key="5">
    <source>
        <dbReference type="ARBA" id="ARBA00022801"/>
    </source>
</evidence>